<keyword evidence="2" id="KW-1185">Reference proteome</keyword>
<evidence type="ECO:0000313" key="1">
    <source>
        <dbReference type="EMBL" id="WFS24471.1"/>
    </source>
</evidence>
<name>A0ABY8IM08_9HYPH</name>
<reference evidence="1" key="1">
    <citation type="journal article" date="2019" name="Phytopathology">
        <title>A Novel Group of Rhizobium tumorigenes-Like Agrobacteria Associated with Crown Gall Disease of Rhododendron and Blueberry.</title>
        <authorList>
            <person name="Kuzmanovic N."/>
            <person name="Behrens P."/>
            <person name="Idczak E."/>
            <person name="Wagner S."/>
            <person name="Gotz M."/>
            <person name="Sproer C."/>
            <person name="Bunk B."/>
            <person name="Overmann J."/>
            <person name="Smalla K."/>
        </authorList>
    </citation>
    <scope>NUCLEOTIDE SEQUENCE</scope>
    <source>
        <strain evidence="1">Rho-6.2</strain>
    </source>
</reference>
<gene>
    <name evidence="1" type="ORF">PR018_08260</name>
</gene>
<dbReference type="EMBL" id="CP117267">
    <property type="protein sequence ID" value="WFS24471.1"/>
    <property type="molecule type" value="Genomic_DNA"/>
</dbReference>
<dbReference type="Proteomes" id="UP000318939">
    <property type="component" value="Chromosome"/>
</dbReference>
<dbReference type="RefSeq" id="WP_142823063.1">
    <property type="nucleotide sequence ID" value="NZ_CP117267.1"/>
</dbReference>
<organism evidence="1 2">
    <name type="scientific">Rhizobium rhododendri</name>
    <dbReference type="NCBI Taxonomy" id="2506430"/>
    <lineage>
        <taxon>Bacteria</taxon>
        <taxon>Pseudomonadati</taxon>
        <taxon>Pseudomonadota</taxon>
        <taxon>Alphaproteobacteria</taxon>
        <taxon>Hyphomicrobiales</taxon>
        <taxon>Rhizobiaceae</taxon>
        <taxon>Rhizobium/Agrobacterium group</taxon>
        <taxon>Rhizobium</taxon>
    </lineage>
</organism>
<reference evidence="1" key="2">
    <citation type="journal article" date="2023" name="MicrobiologyOpen">
        <title>Genomics of the tumorigenes clade of the family Rhizobiaceae and description of Rhizobium rhododendri sp. nov.</title>
        <authorList>
            <person name="Kuzmanovic N."/>
            <person name="diCenzo G.C."/>
            <person name="Bunk B."/>
            <person name="Sproeer C."/>
            <person name="Fruehling A."/>
            <person name="Neumann-Schaal M."/>
            <person name="Overmann J."/>
            <person name="Smalla K."/>
        </authorList>
    </citation>
    <scope>NUCLEOTIDE SEQUENCE</scope>
    <source>
        <strain evidence="1">Rho-6.2</strain>
    </source>
</reference>
<proteinExistence type="predicted"/>
<evidence type="ECO:0000313" key="2">
    <source>
        <dbReference type="Proteomes" id="UP000318939"/>
    </source>
</evidence>
<protein>
    <submittedName>
        <fullName evidence="1">Uncharacterized protein</fullName>
    </submittedName>
</protein>
<accession>A0ABY8IM08</accession>
<sequence>MEFDEMNLRGALRNISHELGLKGQYTYEEVIRELRVRHSNLIIAESRKLETMALRRMLSDVEARQTKTNRTLQGELFPELAGFPGSYDARSVGLTDKKGVRVLLQLLSIKSVRQISNYSETPRKNDSLQARLKSCLDVLSPHIQSDDEVFCDVIRRSRK</sequence>